<sequence length="229" mass="24513">MDTERAQHIVRGPMHGIPFLVKDNFYTDDKHNTSEGTLVLLGGRYSSEATVVANIRRAGGVLLGHAAMSEAADHRVAVNGSGGYSSRTGQIRNPFNLTQPTRGSSGGSVVAVRSNQAPIALGSETHGSLTHPSANLGLYTLKSTPGLMSRHGVVTGSFYHDTPGPLARSMADVAMMLDIMIGVDPYDNLTFEALAHYPKKGYRAELSKECALKGMKLGVPWDPYWATES</sequence>
<keyword evidence="2" id="KW-1185">Reference proteome</keyword>
<organism evidence="1 2">
    <name type="scientific">Coniosporium uncinatum</name>
    <dbReference type="NCBI Taxonomy" id="93489"/>
    <lineage>
        <taxon>Eukaryota</taxon>
        <taxon>Fungi</taxon>
        <taxon>Dikarya</taxon>
        <taxon>Ascomycota</taxon>
        <taxon>Pezizomycotina</taxon>
        <taxon>Dothideomycetes</taxon>
        <taxon>Dothideomycetes incertae sedis</taxon>
        <taxon>Coniosporium</taxon>
    </lineage>
</organism>
<evidence type="ECO:0000313" key="2">
    <source>
        <dbReference type="Proteomes" id="UP001186974"/>
    </source>
</evidence>
<gene>
    <name evidence="1" type="ORF">LTS18_006058</name>
</gene>
<dbReference type="EMBL" id="JAWDJW010001469">
    <property type="protein sequence ID" value="KAK3078979.1"/>
    <property type="molecule type" value="Genomic_DNA"/>
</dbReference>
<feature type="non-terminal residue" evidence="1">
    <location>
        <position position="229"/>
    </location>
</feature>
<proteinExistence type="predicted"/>
<evidence type="ECO:0000313" key="1">
    <source>
        <dbReference type="EMBL" id="KAK3078979.1"/>
    </source>
</evidence>
<name>A0ACC3DR11_9PEZI</name>
<comment type="caution">
    <text evidence="1">The sequence shown here is derived from an EMBL/GenBank/DDBJ whole genome shotgun (WGS) entry which is preliminary data.</text>
</comment>
<protein>
    <submittedName>
        <fullName evidence="1">Uncharacterized protein</fullName>
    </submittedName>
</protein>
<dbReference type="Proteomes" id="UP001186974">
    <property type="component" value="Unassembled WGS sequence"/>
</dbReference>
<accession>A0ACC3DR11</accession>
<reference evidence="1" key="1">
    <citation type="submission" date="2024-09" db="EMBL/GenBank/DDBJ databases">
        <title>Black Yeasts Isolated from many extreme environments.</title>
        <authorList>
            <person name="Coleine C."/>
            <person name="Stajich J.E."/>
            <person name="Selbmann L."/>
        </authorList>
    </citation>
    <scope>NUCLEOTIDE SEQUENCE</scope>
    <source>
        <strain evidence="1">CCFEE 5737</strain>
    </source>
</reference>